<organism evidence="1 2">
    <name type="scientific">Megaselia scalaris</name>
    <name type="common">Humpbacked fly</name>
    <name type="synonym">Phora scalaris</name>
    <dbReference type="NCBI Taxonomy" id="36166"/>
    <lineage>
        <taxon>Eukaryota</taxon>
        <taxon>Metazoa</taxon>
        <taxon>Ecdysozoa</taxon>
        <taxon>Arthropoda</taxon>
        <taxon>Hexapoda</taxon>
        <taxon>Insecta</taxon>
        <taxon>Pterygota</taxon>
        <taxon>Neoptera</taxon>
        <taxon>Endopterygota</taxon>
        <taxon>Diptera</taxon>
        <taxon>Brachycera</taxon>
        <taxon>Muscomorpha</taxon>
        <taxon>Platypezoidea</taxon>
        <taxon>Phoridae</taxon>
        <taxon>Megaseliini</taxon>
        <taxon>Megaselia</taxon>
    </lineage>
</organism>
<evidence type="ECO:0000313" key="1">
    <source>
        <dbReference type="EnsemblMetazoa" id="MESCA008608-PA"/>
    </source>
</evidence>
<keyword evidence="2" id="KW-1185">Reference proteome</keyword>
<name>T1GXQ4_MEGSC</name>
<reference evidence="1" key="2">
    <citation type="submission" date="2015-06" db="UniProtKB">
        <authorList>
            <consortium name="EnsemblMetazoa"/>
        </authorList>
    </citation>
    <scope>IDENTIFICATION</scope>
</reference>
<dbReference type="Proteomes" id="UP000015102">
    <property type="component" value="Unassembled WGS sequence"/>
</dbReference>
<reference evidence="2" key="1">
    <citation type="submission" date="2013-02" db="EMBL/GenBank/DDBJ databases">
        <authorList>
            <person name="Hughes D."/>
        </authorList>
    </citation>
    <scope>NUCLEOTIDE SEQUENCE</scope>
    <source>
        <strain>Durham</strain>
        <strain evidence="2">NC isolate 2 -- Noor lab</strain>
    </source>
</reference>
<accession>T1GXQ4</accession>
<protein>
    <submittedName>
        <fullName evidence="1">Uncharacterized protein</fullName>
    </submittedName>
</protein>
<dbReference type="AlphaFoldDB" id="T1GXQ4"/>
<dbReference type="HOGENOM" id="CLU_2796859_0_0_1"/>
<dbReference type="EnsemblMetazoa" id="MESCA008608-RA">
    <property type="protein sequence ID" value="MESCA008608-PA"/>
    <property type="gene ID" value="MESCA008608"/>
</dbReference>
<proteinExistence type="predicted"/>
<sequence length="68" mass="8238">MEEDPKRFRLRPNFIRLNIEFVVKPIEPRRYPRKTKCMIKRRTSILPKSTKTKKNISNVQDLNLDLIL</sequence>
<dbReference type="EMBL" id="CAQQ02384113">
    <property type="status" value="NOT_ANNOTATED_CDS"/>
    <property type="molecule type" value="Genomic_DNA"/>
</dbReference>
<evidence type="ECO:0000313" key="2">
    <source>
        <dbReference type="Proteomes" id="UP000015102"/>
    </source>
</evidence>
<dbReference type="EMBL" id="CAQQ02384114">
    <property type="status" value="NOT_ANNOTATED_CDS"/>
    <property type="molecule type" value="Genomic_DNA"/>
</dbReference>